<gene>
    <name evidence="9 11" type="primary">gmk</name>
    <name evidence="11" type="ORF">Ldro_2366</name>
</gene>
<evidence type="ECO:0000256" key="4">
    <source>
        <dbReference type="ARBA" id="ARBA00022679"/>
    </source>
</evidence>
<keyword evidence="9" id="KW-0963">Cytoplasm</keyword>
<keyword evidence="6 9" id="KW-0418">Kinase</keyword>
<dbReference type="EC" id="2.7.4.8" evidence="2 9"/>
<dbReference type="PANTHER" id="PTHR23117:SF13">
    <property type="entry name" value="GUANYLATE KINASE"/>
    <property type="match status" value="1"/>
</dbReference>
<evidence type="ECO:0000256" key="3">
    <source>
        <dbReference type="ARBA" id="ARBA00016296"/>
    </source>
</evidence>
<comment type="caution">
    <text evidence="11">The sequence shown here is derived from an EMBL/GenBank/DDBJ whole genome shotgun (WGS) entry which is preliminary data.</text>
</comment>
<dbReference type="InterPro" id="IPR027417">
    <property type="entry name" value="P-loop_NTPase"/>
</dbReference>
<accession>A0A0W0SS67</accession>
<dbReference type="PROSITE" id="PS00856">
    <property type="entry name" value="GUANYLATE_KINASE_1"/>
    <property type="match status" value="1"/>
</dbReference>
<feature type="domain" description="Guanylate kinase-like" evidence="10">
    <location>
        <begin position="7"/>
        <end position="185"/>
    </location>
</feature>
<dbReference type="Gene3D" id="3.40.50.300">
    <property type="entry name" value="P-loop containing nucleotide triphosphate hydrolases"/>
    <property type="match status" value="1"/>
</dbReference>
<dbReference type="PROSITE" id="PS50052">
    <property type="entry name" value="GUANYLATE_KINASE_2"/>
    <property type="match status" value="1"/>
</dbReference>
<dbReference type="Gene3D" id="3.30.63.10">
    <property type="entry name" value="Guanylate Kinase phosphate binding domain"/>
    <property type="match status" value="1"/>
</dbReference>
<sequence length="209" mass="23525">MGDSYPGNLIIVAAPSGGGKTSLVKKLVSTLPDVEVSISHTTRKMRPGEKDGVDYFFIKEQQFLDLITANAFIEHAQVFSHHYGTSVAQINARLMAGIDVVLDIDWQGAQQIRSIFPDAISVFILPPSLNILQQRLLDRRQDNEEVIGNRMKRAQDELSHFSEFDYLIVNDNFEKASLELQAIVIANRLRMKRQLIEQGKLLSFLLASQ</sequence>
<dbReference type="Pfam" id="PF00625">
    <property type="entry name" value="Guanylate_kin"/>
    <property type="match status" value="1"/>
</dbReference>
<dbReference type="OrthoDB" id="9808150at2"/>
<evidence type="ECO:0000256" key="7">
    <source>
        <dbReference type="ARBA" id="ARBA00022840"/>
    </source>
</evidence>
<dbReference type="EMBL" id="LNXY01000027">
    <property type="protein sequence ID" value="KTC86041.1"/>
    <property type="molecule type" value="Genomic_DNA"/>
</dbReference>
<dbReference type="InterPro" id="IPR020590">
    <property type="entry name" value="Guanylate_kinase_CS"/>
</dbReference>
<evidence type="ECO:0000256" key="8">
    <source>
        <dbReference type="ARBA" id="ARBA00030128"/>
    </source>
</evidence>
<dbReference type="InterPro" id="IPR008145">
    <property type="entry name" value="GK/Ca_channel_bsu"/>
</dbReference>
<dbReference type="NCBIfam" id="TIGR03263">
    <property type="entry name" value="guanyl_kin"/>
    <property type="match status" value="1"/>
</dbReference>
<dbReference type="PATRIC" id="fig|1212489.4.peg.2498"/>
<dbReference type="SMART" id="SM00072">
    <property type="entry name" value="GuKc"/>
    <property type="match status" value="1"/>
</dbReference>
<dbReference type="GO" id="GO:0004385">
    <property type="term" value="F:GMP kinase activity"/>
    <property type="evidence" value="ECO:0007669"/>
    <property type="project" value="UniProtKB-UniRule"/>
</dbReference>
<evidence type="ECO:0000256" key="9">
    <source>
        <dbReference type="HAMAP-Rule" id="MF_00328"/>
    </source>
</evidence>
<name>A0A0W0SS67_9GAMM</name>
<evidence type="ECO:0000256" key="5">
    <source>
        <dbReference type="ARBA" id="ARBA00022741"/>
    </source>
</evidence>
<dbReference type="PANTHER" id="PTHR23117">
    <property type="entry name" value="GUANYLATE KINASE-RELATED"/>
    <property type="match status" value="1"/>
</dbReference>
<dbReference type="InterPro" id="IPR008144">
    <property type="entry name" value="Guanylate_kin-like_dom"/>
</dbReference>
<dbReference type="HAMAP" id="MF_00328">
    <property type="entry name" value="Guanylate_kinase"/>
    <property type="match status" value="1"/>
</dbReference>
<comment type="similarity">
    <text evidence="1 9">Belongs to the guanylate kinase family.</text>
</comment>
<keyword evidence="5 9" id="KW-0547">Nucleotide-binding</keyword>
<comment type="catalytic activity">
    <reaction evidence="9">
        <text>GMP + ATP = GDP + ADP</text>
        <dbReference type="Rhea" id="RHEA:20780"/>
        <dbReference type="ChEBI" id="CHEBI:30616"/>
        <dbReference type="ChEBI" id="CHEBI:58115"/>
        <dbReference type="ChEBI" id="CHEBI:58189"/>
        <dbReference type="ChEBI" id="CHEBI:456216"/>
        <dbReference type="EC" id="2.7.4.8"/>
    </reaction>
</comment>
<comment type="function">
    <text evidence="9">Essential for recycling GMP and indirectly, cGMP.</text>
</comment>
<evidence type="ECO:0000256" key="6">
    <source>
        <dbReference type="ARBA" id="ARBA00022777"/>
    </source>
</evidence>
<evidence type="ECO:0000259" key="10">
    <source>
        <dbReference type="PROSITE" id="PS50052"/>
    </source>
</evidence>
<dbReference type="STRING" id="1212489.Ldro_2366"/>
<dbReference type="Proteomes" id="UP000054736">
    <property type="component" value="Unassembled WGS sequence"/>
</dbReference>
<dbReference type="FunFam" id="3.30.63.10:FF:000002">
    <property type="entry name" value="Guanylate kinase 1"/>
    <property type="match status" value="1"/>
</dbReference>
<feature type="binding site" evidence="9">
    <location>
        <begin position="14"/>
        <end position="21"/>
    </location>
    <ligand>
        <name>ATP</name>
        <dbReference type="ChEBI" id="CHEBI:30616"/>
    </ligand>
</feature>
<organism evidence="11 12">
    <name type="scientific">Legionella drozanskii LLAP-1</name>
    <dbReference type="NCBI Taxonomy" id="1212489"/>
    <lineage>
        <taxon>Bacteria</taxon>
        <taxon>Pseudomonadati</taxon>
        <taxon>Pseudomonadota</taxon>
        <taxon>Gammaproteobacteria</taxon>
        <taxon>Legionellales</taxon>
        <taxon>Legionellaceae</taxon>
        <taxon>Legionella</taxon>
    </lineage>
</organism>
<dbReference type="SUPFAM" id="SSF52540">
    <property type="entry name" value="P-loop containing nucleoside triphosphate hydrolases"/>
    <property type="match status" value="1"/>
</dbReference>
<dbReference type="AlphaFoldDB" id="A0A0W0SS67"/>
<evidence type="ECO:0000313" key="11">
    <source>
        <dbReference type="EMBL" id="KTC86041.1"/>
    </source>
</evidence>
<evidence type="ECO:0000256" key="2">
    <source>
        <dbReference type="ARBA" id="ARBA00012961"/>
    </source>
</evidence>
<protein>
    <recommendedName>
        <fullName evidence="3 9">Guanylate kinase</fullName>
        <ecNumber evidence="2 9">2.7.4.8</ecNumber>
    </recommendedName>
    <alternativeName>
        <fullName evidence="8 9">GMP kinase</fullName>
    </alternativeName>
</protein>
<reference evidence="11 12" key="1">
    <citation type="submission" date="2015-11" db="EMBL/GenBank/DDBJ databases">
        <title>Genomic analysis of 38 Legionella species identifies large and diverse effector repertoires.</title>
        <authorList>
            <person name="Burstein D."/>
            <person name="Amaro F."/>
            <person name="Zusman T."/>
            <person name="Lifshitz Z."/>
            <person name="Cohen O."/>
            <person name="Gilbert J.A."/>
            <person name="Pupko T."/>
            <person name="Shuman H.A."/>
            <person name="Segal G."/>
        </authorList>
    </citation>
    <scope>NUCLEOTIDE SEQUENCE [LARGE SCALE GENOMIC DNA]</scope>
    <source>
        <strain evidence="11 12">ATCC 700990</strain>
    </source>
</reference>
<dbReference type="GO" id="GO:0005829">
    <property type="term" value="C:cytosol"/>
    <property type="evidence" value="ECO:0007669"/>
    <property type="project" value="TreeGrafter"/>
</dbReference>
<keyword evidence="7 9" id="KW-0067">ATP-binding</keyword>
<dbReference type="CDD" id="cd00071">
    <property type="entry name" value="GMPK"/>
    <property type="match status" value="1"/>
</dbReference>
<keyword evidence="12" id="KW-1185">Reference proteome</keyword>
<evidence type="ECO:0000313" key="12">
    <source>
        <dbReference type="Proteomes" id="UP000054736"/>
    </source>
</evidence>
<proteinExistence type="inferred from homology"/>
<dbReference type="GO" id="GO:0005524">
    <property type="term" value="F:ATP binding"/>
    <property type="evidence" value="ECO:0007669"/>
    <property type="project" value="UniProtKB-UniRule"/>
</dbReference>
<comment type="subcellular location">
    <subcellularLocation>
        <location evidence="9">Cytoplasm</location>
    </subcellularLocation>
</comment>
<dbReference type="InterPro" id="IPR017665">
    <property type="entry name" value="Guanylate_kinase"/>
</dbReference>
<evidence type="ECO:0000256" key="1">
    <source>
        <dbReference type="ARBA" id="ARBA00005790"/>
    </source>
</evidence>
<keyword evidence="4 9" id="KW-0808">Transferase</keyword>
<dbReference type="RefSeq" id="WP_058496626.1">
    <property type="nucleotide sequence ID" value="NZ_CAAAIU010000001.1"/>
</dbReference>